<comment type="caution">
    <text evidence="3">The sequence shown here is derived from an EMBL/GenBank/DDBJ whole genome shotgun (WGS) entry which is preliminary data.</text>
</comment>
<dbReference type="PANTHER" id="PTHR40469">
    <property type="entry name" value="SECRETED GLYCOSYL HYDROLASE"/>
    <property type="match status" value="1"/>
</dbReference>
<evidence type="ECO:0000313" key="3">
    <source>
        <dbReference type="EMBL" id="MDR7154118.1"/>
    </source>
</evidence>
<accession>A0ABU1WXS7</accession>
<evidence type="ECO:0000313" key="4">
    <source>
        <dbReference type="Proteomes" id="UP001267638"/>
    </source>
</evidence>
<reference evidence="3 4" key="1">
    <citation type="submission" date="2023-07" db="EMBL/GenBank/DDBJ databases">
        <title>Sorghum-associated microbial communities from plants grown in Nebraska, USA.</title>
        <authorList>
            <person name="Schachtman D."/>
        </authorList>
    </citation>
    <scope>NUCLEOTIDE SEQUENCE [LARGE SCALE GENOMIC DNA]</scope>
    <source>
        <strain evidence="3 4">4256</strain>
    </source>
</reference>
<feature type="signal peptide" evidence="1">
    <location>
        <begin position="1"/>
        <end position="23"/>
    </location>
</feature>
<dbReference type="SUPFAM" id="SSF52317">
    <property type="entry name" value="Class I glutamine amidotransferase-like"/>
    <property type="match status" value="1"/>
</dbReference>
<evidence type="ECO:0000256" key="1">
    <source>
        <dbReference type="SAM" id="SignalP"/>
    </source>
</evidence>
<dbReference type="Pfam" id="PF06283">
    <property type="entry name" value="ThuA"/>
    <property type="match status" value="1"/>
</dbReference>
<dbReference type="Gene3D" id="3.40.50.880">
    <property type="match status" value="1"/>
</dbReference>
<feature type="chain" id="PRO_5046825077" evidence="1">
    <location>
        <begin position="24"/>
        <end position="366"/>
    </location>
</feature>
<protein>
    <submittedName>
        <fullName evidence="3">Type 1 glutamine amidotransferase</fullName>
    </submittedName>
</protein>
<sequence>MKRMGAILAGLFLASLTSSPVTARTLIDCPLRDAPFSIESPLVDLLLNPVAKSVLDTQAPDLFKALPPSFTSTKAPTFAAILTVRTMREKAMTPEALASIDQRLRAIPVTDADRAARCARYDDDRPNFTLPDNKLAVLLFEKMTGFRDGPSVEAAKAAFLAMAQREGWAIVVTDKGGAMNPATLAQFDVVIWNNVSGDVLTLSQRKAFRDYVEGGGGFVGVHGSAGDPATFWDWYVDTLIGARFAGHPMNPQFQDARVVIENTGHPVNQGLPQTWVMNDEWYSFKSNPRGTEATIIATLDEGSYKPGEPLTMGDHPIAWTRCIGKGRMSYSAIGHRPETYADGHHVRLLENAVRWAGDRQEACQAE</sequence>
<proteinExistence type="predicted"/>
<keyword evidence="3" id="KW-0315">Glutamine amidotransferase</keyword>
<feature type="domain" description="ThuA-like" evidence="2">
    <location>
        <begin position="137"/>
        <end position="356"/>
    </location>
</feature>
<dbReference type="EMBL" id="JAVDWV010000004">
    <property type="protein sequence ID" value="MDR7154118.1"/>
    <property type="molecule type" value="Genomic_DNA"/>
</dbReference>
<dbReference type="InterPro" id="IPR029010">
    <property type="entry name" value="ThuA-like"/>
</dbReference>
<keyword evidence="4" id="KW-1185">Reference proteome</keyword>
<dbReference type="InterPro" id="IPR029062">
    <property type="entry name" value="Class_I_gatase-like"/>
</dbReference>
<dbReference type="PANTHER" id="PTHR40469:SF2">
    <property type="entry name" value="GALACTOSE-BINDING DOMAIN-LIKE SUPERFAMILY PROTEIN"/>
    <property type="match status" value="1"/>
</dbReference>
<organism evidence="3 4">
    <name type="scientific">Sphingobium xenophagum</name>
    <dbReference type="NCBI Taxonomy" id="121428"/>
    <lineage>
        <taxon>Bacteria</taxon>
        <taxon>Pseudomonadati</taxon>
        <taxon>Pseudomonadota</taxon>
        <taxon>Alphaproteobacteria</taxon>
        <taxon>Sphingomonadales</taxon>
        <taxon>Sphingomonadaceae</taxon>
        <taxon>Sphingobium</taxon>
    </lineage>
</organism>
<dbReference type="Proteomes" id="UP001267638">
    <property type="component" value="Unassembled WGS sequence"/>
</dbReference>
<keyword evidence="1" id="KW-0732">Signal</keyword>
<gene>
    <name evidence="3" type="ORF">J2W40_000930</name>
</gene>
<name>A0ABU1WXS7_SPHXE</name>
<dbReference type="RefSeq" id="WP_310222226.1">
    <property type="nucleotide sequence ID" value="NZ_JAVDWV010000004.1"/>
</dbReference>
<evidence type="ECO:0000259" key="2">
    <source>
        <dbReference type="Pfam" id="PF06283"/>
    </source>
</evidence>